<organism evidence="1">
    <name type="scientific">marine sediment metagenome</name>
    <dbReference type="NCBI Taxonomy" id="412755"/>
    <lineage>
        <taxon>unclassified sequences</taxon>
        <taxon>metagenomes</taxon>
        <taxon>ecological metagenomes</taxon>
    </lineage>
</organism>
<dbReference type="EMBL" id="BARS01042029">
    <property type="protein sequence ID" value="GAG38682.1"/>
    <property type="molecule type" value="Genomic_DNA"/>
</dbReference>
<feature type="non-terminal residue" evidence="1">
    <location>
        <position position="92"/>
    </location>
</feature>
<reference evidence="1" key="1">
    <citation type="journal article" date="2014" name="Front. Microbiol.">
        <title>High frequency of phylogenetically diverse reductive dehalogenase-homologous genes in deep subseafloor sedimentary metagenomes.</title>
        <authorList>
            <person name="Kawai M."/>
            <person name="Futagami T."/>
            <person name="Toyoda A."/>
            <person name="Takaki Y."/>
            <person name="Nishi S."/>
            <person name="Hori S."/>
            <person name="Arai W."/>
            <person name="Tsubouchi T."/>
            <person name="Morono Y."/>
            <person name="Uchiyama I."/>
            <person name="Ito T."/>
            <person name="Fujiyama A."/>
            <person name="Inagaki F."/>
            <person name="Takami H."/>
        </authorList>
    </citation>
    <scope>NUCLEOTIDE SEQUENCE</scope>
    <source>
        <strain evidence="1">Expedition CK06-06</strain>
    </source>
</reference>
<proteinExistence type="predicted"/>
<dbReference type="AlphaFoldDB" id="X0XTN7"/>
<evidence type="ECO:0000313" key="1">
    <source>
        <dbReference type="EMBL" id="GAG38682.1"/>
    </source>
</evidence>
<comment type="caution">
    <text evidence="1">The sequence shown here is derived from an EMBL/GenBank/DDBJ whole genome shotgun (WGS) entry which is preliminary data.</text>
</comment>
<sequence length="92" mass="10057">MERKNSGLEVEPFEGIPASATTTETVFKYFEVAKIAMLVARYINLLGYEARAHVDANYRVTCGPIAVDAGLGELGRLGLLVTPQYGPRARLQ</sequence>
<gene>
    <name evidence="1" type="ORF">S01H1_63828</name>
</gene>
<name>X0XTN7_9ZZZZ</name>
<protein>
    <submittedName>
        <fullName evidence="1">Uncharacterized protein</fullName>
    </submittedName>
</protein>
<accession>X0XTN7</accession>